<reference evidence="2 3" key="1">
    <citation type="submission" date="2021-06" db="EMBL/GenBank/DDBJ databases">
        <title>Caerostris extrusa draft genome.</title>
        <authorList>
            <person name="Kono N."/>
            <person name="Arakawa K."/>
        </authorList>
    </citation>
    <scope>NUCLEOTIDE SEQUENCE [LARGE SCALE GENOMIC DNA]</scope>
</reference>
<gene>
    <name evidence="2" type="ORF">CEXT_238461</name>
</gene>
<evidence type="ECO:0000313" key="3">
    <source>
        <dbReference type="Proteomes" id="UP001054945"/>
    </source>
</evidence>
<organism evidence="2 3">
    <name type="scientific">Caerostris extrusa</name>
    <name type="common">Bark spider</name>
    <name type="synonym">Caerostris bankana</name>
    <dbReference type="NCBI Taxonomy" id="172846"/>
    <lineage>
        <taxon>Eukaryota</taxon>
        <taxon>Metazoa</taxon>
        <taxon>Ecdysozoa</taxon>
        <taxon>Arthropoda</taxon>
        <taxon>Chelicerata</taxon>
        <taxon>Arachnida</taxon>
        <taxon>Araneae</taxon>
        <taxon>Araneomorphae</taxon>
        <taxon>Entelegynae</taxon>
        <taxon>Araneoidea</taxon>
        <taxon>Araneidae</taxon>
        <taxon>Caerostris</taxon>
    </lineage>
</organism>
<feature type="compositionally biased region" description="Polar residues" evidence="1">
    <location>
        <begin position="79"/>
        <end position="91"/>
    </location>
</feature>
<feature type="compositionally biased region" description="Basic and acidic residues" evidence="1">
    <location>
        <begin position="69"/>
        <end position="78"/>
    </location>
</feature>
<comment type="caution">
    <text evidence="2">The sequence shown here is derived from an EMBL/GenBank/DDBJ whole genome shotgun (WGS) entry which is preliminary data.</text>
</comment>
<feature type="region of interest" description="Disordered" evidence="1">
    <location>
        <begin position="68"/>
        <end position="91"/>
    </location>
</feature>
<accession>A0AAV4T483</accession>
<proteinExistence type="predicted"/>
<name>A0AAV4T483_CAEEX</name>
<dbReference type="EMBL" id="BPLR01010625">
    <property type="protein sequence ID" value="GIY40544.1"/>
    <property type="molecule type" value="Genomic_DNA"/>
</dbReference>
<evidence type="ECO:0000313" key="2">
    <source>
        <dbReference type="EMBL" id="GIY40544.1"/>
    </source>
</evidence>
<sequence length="91" mass="10640">MGSLFHFLGSSTSFLKKNKNRKKDGKEKKKRERKFLCCHRDKKKNWDQIIKGTQCNTIKTTRSIHRVVLRGEKKEEGTSQKNVSSSSQEQQ</sequence>
<dbReference type="Proteomes" id="UP001054945">
    <property type="component" value="Unassembled WGS sequence"/>
</dbReference>
<keyword evidence="3" id="KW-1185">Reference proteome</keyword>
<dbReference type="AlphaFoldDB" id="A0AAV4T483"/>
<evidence type="ECO:0000256" key="1">
    <source>
        <dbReference type="SAM" id="MobiDB-lite"/>
    </source>
</evidence>
<protein>
    <submittedName>
        <fullName evidence="2">Uncharacterized protein</fullName>
    </submittedName>
</protein>